<dbReference type="EMBL" id="CAJNOK010032400">
    <property type="protein sequence ID" value="CAF1483627.1"/>
    <property type="molecule type" value="Genomic_DNA"/>
</dbReference>
<evidence type="ECO:0000313" key="4">
    <source>
        <dbReference type="EMBL" id="CAF4293768.1"/>
    </source>
</evidence>
<keyword evidence="5" id="KW-1185">Reference proteome</keyword>
<gene>
    <name evidence="1" type="ORF">GPM918_LOCUS33212</name>
    <name evidence="2" type="ORF">OVA965_LOCUS36179</name>
    <name evidence="4" type="ORF">SRO942_LOCUS33890</name>
    <name evidence="3" type="ORF">TMI583_LOCUS37178</name>
</gene>
<reference evidence="1" key="1">
    <citation type="submission" date="2021-02" db="EMBL/GenBank/DDBJ databases">
        <authorList>
            <person name="Nowell W R."/>
        </authorList>
    </citation>
    <scope>NUCLEOTIDE SEQUENCE</scope>
</reference>
<evidence type="ECO:0000313" key="2">
    <source>
        <dbReference type="EMBL" id="CAF1483627.1"/>
    </source>
</evidence>
<proteinExistence type="predicted"/>
<protein>
    <submittedName>
        <fullName evidence="1">Uncharacterized protein</fullName>
    </submittedName>
</protein>
<dbReference type="AlphaFoldDB" id="A0A815L805"/>
<comment type="caution">
    <text evidence="1">The sequence shown here is derived from an EMBL/GenBank/DDBJ whole genome shotgun (WGS) entry which is preliminary data.</text>
</comment>
<name>A0A815L805_9BILA</name>
<dbReference type="EMBL" id="CAJOBC010082890">
    <property type="protein sequence ID" value="CAF4293768.1"/>
    <property type="molecule type" value="Genomic_DNA"/>
</dbReference>
<sequence length="222" mass="25938">MLTTIDDNSTVDLYEEKHLLIPNSFCTPVLQLVLFESTQHIDILNEHDAILTENRIKKHFIDYFTIEYNRHSFSLQFPLISNSIVVHAGILFENQLCFIFKKFHLSSTIIPFLSTSIIHQRDSIISFLADITDPNIRLSNDKRLKVQLKTVTETPSCYHLPLDVNQPRWSHSYKYRSASNTRIITITVKARIFRILLFSSFGHNSVKKKDTQTFCERHETRP</sequence>
<organism evidence="1 5">
    <name type="scientific">Didymodactylos carnosus</name>
    <dbReference type="NCBI Taxonomy" id="1234261"/>
    <lineage>
        <taxon>Eukaryota</taxon>
        <taxon>Metazoa</taxon>
        <taxon>Spiralia</taxon>
        <taxon>Gnathifera</taxon>
        <taxon>Rotifera</taxon>
        <taxon>Eurotatoria</taxon>
        <taxon>Bdelloidea</taxon>
        <taxon>Philodinida</taxon>
        <taxon>Philodinidae</taxon>
        <taxon>Didymodactylos</taxon>
    </lineage>
</organism>
<dbReference type="Proteomes" id="UP000677228">
    <property type="component" value="Unassembled WGS sequence"/>
</dbReference>
<dbReference type="Proteomes" id="UP000663829">
    <property type="component" value="Unassembled WGS sequence"/>
</dbReference>
<evidence type="ECO:0000313" key="5">
    <source>
        <dbReference type="Proteomes" id="UP000663829"/>
    </source>
</evidence>
<dbReference type="Proteomes" id="UP000681722">
    <property type="component" value="Unassembled WGS sequence"/>
</dbReference>
<evidence type="ECO:0000313" key="3">
    <source>
        <dbReference type="EMBL" id="CAF4273728.1"/>
    </source>
</evidence>
<dbReference type="Proteomes" id="UP000682733">
    <property type="component" value="Unassembled WGS sequence"/>
</dbReference>
<dbReference type="EMBL" id="CAJOBA010054332">
    <property type="protein sequence ID" value="CAF4273728.1"/>
    <property type="molecule type" value="Genomic_DNA"/>
</dbReference>
<dbReference type="EMBL" id="CAJNOQ010017474">
    <property type="protein sequence ID" value="CAF1399886.1"/>
    <property type="molecule type" value="Genomic_DNA"/>
</dbReference>
<accession>A0A815L805</accession>
<evidence type="ECO:0000313" key="1">
    <source>
        <dbReference type="EMBL" id="CAF1399886.1"/>
    </source>
</evidence>